<dbReference type="RefSeq" id="WP_155194410.1">
    <property type="nucleotide sequence ID" value="NZ_BAAAEA010000003.1"/>
</dbReference>
<proteinExistence type="predicted"/>
<dbReference type="SUPFAM" id="SSF53328">
    <property type="entry name" value="Formyltransferase"/>
    <property type="match status" value="1"/>
</dbReference>
<dbReference type="GO" id="GO:0016740">
    <property type="term" value="F:transferase activity"/>
    <property type="evidence" value="ECO:0007669"/>
    <property type="project" value="UniProtKB-KW"/>
</dbReference>
<name>A0ABY1NPM2_9HYPH</name>
<feature type="domain" description="Formyl transferase N-terminal" evidence="5">
    <location>
        <begin position="108"/>
        <end position="224"/>
    </location>
</feature>
<keyword evidence="3 6" id="KW-0808">Transferase</keyword>
<dbReference type="InterPro" id="IPR002376">
    <property type="entry name" value="Formyl_transf_N"/>
</dbReference>
<dbReference type="EMBL" id="FXTT01000002">
    <property type="protein sequence ID" value="SMP14951.1"/>
    <property type="molecule type" value="Genomic_DNA"/>
</dbReference>
<dbReference type="CDD" id="cd08653">
    <property type="entry name" value="FMT_core_like_3"/>
    <property type="match status" value="1"/>
</dbReference>
<comment type="caution">
    <text evidence="6">The sequence shown here is derived from an EMBL/GenBank/DDBJ whole genome shotgun (WGS) entry which is preliminary data.</text>
</comment>
<gene>
    <name evidence="6" type="ORF">SAMN06265374_1506</name>
</gene>
<evidence type="ECO:0000313" key="6">
    <source>
        <dbReference type="EMBL" id="SMP14951.1"/>
    </source>
</evidence>
<keyword evidence="4" id="KW-0658">Purine biosynthesis</keyword>
<dbReference type="PANTHER" id="PTHR43369">
    <property type="entry name" value="PHOSPHORIBOSYLGLYCINAMIDE FORMYLTRANSFERASE"/>
    <property type="match status" value="1"/>
</dbReference>
<comment type="pathway">
    <text evidence="1">Purine metabolism; IMP biosynthesis via de novo pathway; N(2)-formyl-N(1)-(5-phospho-D-ribosyl)glycinamide from N(1)-(5-phospho-D-ribosyl)glycinamide (10-formyl THF route): step 1/1.</text>
</comment>
<sequence length="292" mass="33025">MRILILTDASDRHFYFCNRIASEADHVVGIITGGKEINRPWTEQVKRTLTRHPLQSARQFYFKKRYRSYGRAIRVEKREAEKRFFADGARQFTETFSELVIGPLQPSDRSINDRRFVELIRSSEPDAIVVMGTCILGSAILKSAPVILNMHTGLSPYYRGGRTNFWPFIENDPGYFGVTVHKMSSGIDTGDIVYSERIKVETGDTFGSINAKSIVAGTGLMIKALKHLRAGTMNALPQWTPGKLFHDRDWTLKAAKIYFDNREALIERQIQGETEDAFSAIVTVENGRAKNG</sequence>
<evidence type="ECO:0000259" key="5">
    <source>
        <dbReference type="Pfam" id="PF00551"/>
    </source>
</evidence>
<evidence type="ECO:0000256" key="3">
    <source>
        <dbReference type="ARBA" id="ARBA00022679"/>
    </source>
</evidence>
<keyword evidence="7" id="KW-1185">Reference proteome</keyword>
<dbReference type="InterPro" id="IPR036477">
    <property type="entry name" value="Formyl_transf_N_sf"/>
</dbReference>
<dbReference type="Gene3D" id="3.40.50.12230">
    <property type="match status" value="1"/>
</dbReference>
<reference evidence="6 7" key="1">
    <citation type="submission" date="2017-05" db="EMBL/GenBank/DDBJ databases">
        <authorList>
            <person name="Varghese N."/>
            <person name="Submissions S."/>
        </authorList>
    </citation>
    <scope>NUCLEOTIDE SEQUENCE [LARGE SCALE GENOMIC DNA]</scope>
    <source>
        <strain evidence="6 7">DSM 15949</strain>
    </source>
</reference>
<dbReference type="Proteomes" id="UP001157914">
    <property type="component" value="Unassembled WGS sequence"/>
</dbReference>
<organism evidence="6 7">
    <name type="scientific">Roseibium denhamense</name>
    <dbReference type="NCBI Taxonomy" id="76305"/>
    <lineage>
        <taxon>Bacteria</taxon>
        <taxon>Pseudomonadati</taxon>
        <taxon>Pseudomonadota</taxon>
        <taxon>Alphaproteobacteria</taxon>
        <taxon>Hyphomicrobiales</taxon>
        <taxon>Stappiaceae</taxon>
        <taxon>Roseibium</taxon>
    </lineage>
</organism>
<evidence type="ECO:0000256" key="2">
    <source>
        <dbReference type="ARBA" id="ARBA00012254"/>
    </source>
</evidence>
<accession>A0ABY1NPM2</accession>
<evidence type="ECO:0000256" key="4">
    <source>
        <dbReference type="ARBA" id="ARBA00022755"/>
    </source>
</evidence>
<dbReference type="Pfam" id="PF00551">
    <property type="entry name" value="Formyl_trans_N"/>
    <property type="match status" value="1"/>
</dbReference>
<protein>
    <recommendedName>
        <fullName evidence="2">phosphoribosylglycinamide formyltransferase 1</fullName>
        <ecNumber evidence="2">2.1.2.2</ecNumber>
    </recommendedName>
</protein>
<evidence type="ECO:0000313" key="7">
    <source>
        <dbReference type="Proteomes" id="UP001157914"/>
    </source>
</evidence>
<dbReference type="EC" id="2.1.2.2" evidence="2"/>
<evidence type="ECO:0000256" key="1">
    <source>
        <dbReference type="ARBA" id="ARBA00005054"/>
    </source>
</evidence>
<dbReference type="PANTHER" id="PTHR43369:SF2">
    <property type="entry name" value="PHOSPHORIBOSYLGLYCINAMIDE FORMYLTRANSFERASE"/>
    <property type="match status" value="1"/>
</dbReference>